<dbReference type="AlphaFoldDB" id="D2R3A4"/>
<feature type="compositionally biased region" description="Polar residues" evidence="1">
    <location>
        <begin position="236"/>
        <end position="258"/>
    </location>
</feature>
<dbReference type="eggNOG" id="COG0457">
    <property type="taxonomic scope" value="Bacteria"/>
</dbReference>
<evidence type="ECO:0000256" key="1">
    <source>
        <dbReference type="SAM" id="MobiDB-lite"/>
    </source>
</evidence>
<protein>
    <submittedName>
        <fullName evidence="2">Uncharacterized protein</fullName>
    </submittedName>
</protein>
<dbReference type="Proteomes" id="UP000001887">
    <property type="component" value="Chromosome"/>
</dbReference>
<gene>
    <name evidence="2" type="ordered locus">Psta_0447</name>
</gene>
<accession>D2R3A4</accession>
<feature type="region of interest" description="Disordered" evidence="1">
    <location>
        <begin position="1"/>
        <end position="71"/>
    </location>
</feature>
<evidence type="ECO:0000313" key="3">
    <source>
        <dbReference type="Proteomes" id="UP000001887"/>
    </source>
</evidence>
<keyword evidence="3" id="KW-1185">Reference proteome</keyword>
<organism evidence="2 3">
    <name type="scientific">Pirellula staleyi (strain ATCC 27377 / DSM 6068 / ICPB 4128)</name>
    <name type="common">Pirella staleyi</name>
    <dbReference type="NCBI Taxonomy" id="530564"/>
    <lineage>
        <taxon>Bacteria</taxon>
        <taxon>Pseudomonadati</taxon>
        <taxon>Planctomycetota</taxon>
        <taxon>Planctomycetia</taxon>
        <taxon>Pirellulales</taxon>
        <taxon>Pirellulaceae</taxon>
        <taxon>Pirellula</taxon>
    </lineage>
</organism>
<reference evidence="2 3" key="1">
    <citation type="journal article" date="2009" name="Stand. Genomic Sci.">
        <title>Complete genome sequence of Pirellula staleyi type strain (ATCC 27377).</title>
        <authorList>
            <person name="Clum A."/>
            <person name="Tindall B.J."/>
            <person name="Sikorski J."/>
            <person name="Ivanova N."/>
            <person name="Mavrommatis K."/>
            <person name="Lucas S."/>
            <person name="Glavina del Rio T."/>
            <person name="Nolan M."/>
            <person name="Chen F."/>
            <person name="Tice H."/>
            <person name="Pitluck S."/>
            <person name="Cheng J.F."/>
            <person name="Chertkov O."/>
            <person name="Brettin T."/>
            <person name="Han C."/>
            <person name="Detter J.C."/>
            <person name="Kuske C."/>
            <person name="Bruce D."/>
            <person name="Goodwin L."/>
            <person name="Ovchinikova G."/>
            <person name="Pati A."/>
            <person name="Mikhailova N."/>
            <person name="Chen A."/>
            <person name="Palaniappan K."/>
            <person name="Land M."/>
            <person name="Hauser L."/>
            <person name="Chang Y.J."/>
            <person name="Jeffries C.D."/>
            <person name="Chain P."/>
            <person name="Rohde M."/>
            <person name="Goker M."/>
            <person name="Bristow J."/>
            <person name="Eisen J.A."/>
            <person name="Markowitz V."/>
            <person name="Hugenholtz P."/>
            <person name="Kyrpides N.C."/>
            <person name="Klenk H.P."/>
            <person name="Lapidus A."/>
        </authorList>
    </citation>
    <scope>NUCLEOTIDE SEQUENCE [LARGE SCALE GENOMIC DNA]</scope>
    <source>
        <strain evidence="3">ATCC 27377 / DSM 6068 / ICPB 4128</strain>
    </source>
</reference>
<sequence length="419" mass="47557">MQRSKQLEFFNMSNDETREESEAESPPSITPQKKEGAKKPSPKKKSSGKKIEAPPEVKPKEKAAKSPKKKGKATAPFYWTFPKNSLEDALLVARAIEDKHAGNPMRAADLAKAVGYNLPSDWRYLDLLKSANQYGLVSGTGQHATVSLTEIGQDVVAPSSPQQRQQALLKAFRNVDEFRRVEDFYNGKKIPEDEFFENTLVREFSIPRERIKPFINVFTSNLRFLNLFNPRRSEQVEPTSVTYPPTTPQPSDTESNAESTRVREFLDTCFMMMPFGTWFDKYYKEIFAPAIKDAGFEPIRGDEIFTTGTVVEQIWEQVQKSTVLLADLSDRNANVYYELGLAHAASKPVVLTASKIEDVPFDLRHLRVIVYDVREPEWSVMLRKSVTEYLKNAKADPARSIPQPFRNSTQLLGKQPLTP</sequence>
<proteinExistence type="predicted"/>
<feature type="region of interest" description="Disordered" evidence="1">
    <location>
        <begin position="235"/>
        <end position="258"/>
    </location>
</feature>
<name>D2R3A4_PIRSD</name>
<dbReference type="Gene3D" id="3.40.50.450">
    <property type="match status" value="1"/>
</dbReference>
<dbReference type="EMBL" id="CP001848">
    <property type="protein sequence ID" value="ADB15135.1"/>
    <property type="molecule type" value="Genomic_DNA"/>
</dbReference>
<dbReference type="HOGENOM" id="CLU_771205_0_0_0"/>
<dbReference type="KEGG" id="psl:Psta_0447"/>
<evidence type="ECO:0000313" key="2">
    <source>
        <dbReference type="EMBL" id="ADB15135.1"/>
    </source>
</evidence>
<dbReference type="STRING" id="530564.Psta_0447"/>
<feature type="compositionally biased region" description="Basic and acidic residues" evidence="1">
    <location>
        <begin position="49"/>
        <end position="64"/>
    </location>
</feature>